<dbReference type="InterPro" id="IPR020846">
    <property type="entry name" value="MFS_dom"/>
</dbReference>
<organism evidence="8 9">
    <name type="scientific">Gracilimonas mengyeensis</name>
    <dbReference type="NCBI Taxonomy" id="1302730"/>
    <lineage>
        <taxon>Bacteria</taxon>
        <taxon>Pseudomonadati</taxon>
        <taxon>Balneolota</taxon>
        <taxon>Balneolia</taxon>
        <taxon>Balneolales</taxon>
        <taxon>Balneolaceae</taxon>
        <taxon>Gracilimonas</taxon>
    </lineage>
</organism>
<feature type="transmembrane region" description="Helical" evidence="6">
    <location>
        <begin position="367"/>
        <end position="389"/>
    </location>
</feature>
<evidence type="ECO:0000256" key="2">
    <source>
        <dbReference type="ARBA" id="ARBA00022448"/>
    </source>
</evidence>
<feature type="transmembrane region" description="Helical" evidence="6">
    <location>
        <begin position="276"/>
        <end position="294"/>
    </location>
</feature>
<keyword evidence="3 6" id="KW-0812">Transmembrane</keyword>
<evidence type="ECO:0000256" key="1">
    <source>
        <dbReference type="ARBA" id="ARBA00004127"/>
    </source>
</evidence>
<keyword evidence="2" id="KW-0813">Transport</keyword>
<sequence>MTKKPSKGLFAWAMYDWANSAYFVMIQTFVFATYFSQSIAENEISGTALWGNMIGLAAFVVAFSAPFLGAIADEGGRRKPWIMFFTVLCVFACSMLWFAEPSPEYIWFALAMAFLATVGAELSFIFYNAMLPDLTTSKNIGKWSGWGWGMGYAGGLVCLIVGYFGFVQYGEPLLGLSEESLQNVRITFVFTGLWYAVFSLPLFLKTPDTPSRNKSAKVAIKDGMKELKNGLKLLKEEPNIGKFLVARLFYNDGLATIFAMGGVYAAGSFGFDTGDIFIFGIALNITAGLGALVFSWMDDIAGSKRTILWALAGLTVPVFAVLLTESVTWFWIWGVALGIFVGPVQASSRTFMGRIAPQDKRNQMYGLFALSGKLTTFAGPLLVGWITLLADSQRWGMSAILLLLLIGLGLMFFVQDVQGTEREKVPINN</sequence>
<dbReference type="InterPro" id="IPR050495">
    <property type="entry name" value="ATG22/LtaA_families"/>
</dbReference>
<keyword evidence="5 6" id="KW-0472">Membrane</keyword>
<feature type="transmembrane region" description="Helical" evidence="6">
    <location>
        <begin position="248"/>
        <end position="270"/>
    </location>
</feature>
<dbReference type="SUPFAM" id="SSF103473">
    <property type="entry name" value="MFS general substrate transporter"/>
    <property type="match status" value="1"/>
</dbReference>
<dbReference type="Pfam" id="PF11700">
    <property type="entry name" value="ATG22"/>
    <property type="match status" value="1"/>
</dbReference>
<feature type="transmembrane region" description="Helical" evidence="6">
    <location>
        <begin position="81"/>
        <end position="99"/>
    </location>
</feature>
<feature type="transmembrane region" description="Helical" evidence="6">
    <location>
        <begin position="47"/>
        <end position="69"/>
    </location>
</feature>
<accession>A0A521B9I6</accession>
<dbReference type="PANTHER" id="PTHR23519:SF1">
    <property type="entry name" value="AUTOPHAGY-RELATED PROTEIN 22"/>
    <property type="match status" value="1"/>
</dbReference>
<feature type="transmembrane region" description="Helical" evidence="6">
    <location>
        <begin position="395"/>
        <end position="414"/>
    </location>
</feature>
<dbReference type="InterPro" id="IPR036259">
    <property type="entry name" value="MFS_trans_sf"/>
</dbReference>
<dbReference type="InterPro" id="IPR024671">
    <property type="entry name" value="Atg22-like"/>
</dbReference>
<protein>
    <submittedName>
        <fullName evidence="8">MFS transporter, UMF1 family</fullName>
    </submittedName>
</protein>
<dbReference type="PANTHER" id="PTHR23519">
    <property type="entry name" value="AUTOPHAGY-RELATED PROTEIN 22"/>
    <property type="match status" value="1"/>
</dbReference>
<feature type="transmembrane region" description="Helical" evidence="6">
    <location>
        <begin position="12"/>
        <end position="35"/>
    </location>
</feature>
<dbReference type="GO" id="GO:0012505">
    <property type="term" value="C:endomembrane system"/>
    <property type="evidence" value="ECO:0007669"/>
    <property type="project" value="UniProtKB-SubCell"/>
</dbReference>
<dbReference type="RefSeq" id="WP_142453129.1">
    <property type="nucleotide sequence ID" value="NZ_FXTP01000002.1"/>
</dbReference>
<evidence type="ECO:0000256" key="4">
    <source>
        <dbReference type="ARBA" id="ARBA00022989"/>
    </source>
</evidence>
<dbReference type="Gene3D" id="1.20.1250.20">
    <property type="entry name" value="MFS general substrate transporter like domains"/>
    <property type="match status" value="1"/>
</dbReference>
<dbReference type="Proteomes" id="UP000317557">
    <property type="component" value="Unassembled WGS sequence"/>
</dbReference>
<reference evidence="8 9" key="1">
    <citation type="submission" date="2017-05" db="EMBL/GenBank/DDBJ databases">
        <authorList>
            <person name="Varghese N."/>
            <person name="Submissions S."/>
        </authorList>
    </citation>
    <scope>NUCLEOTIDE SEQUENCE [LARGE SCALE GENOMIC DNA]</scope>
    <source>
        <strain evidence="8 9">DSM 21985</strain>
    </source>
</reference>
<feature type="transmembrane region" description="Helical" evidence="6">
    <location>
        <begin position="148"/>
        <end position="166"/>
    </location>
</feature>
<keyword evidence="9" id="KW-1185">Reference proteome</keyword>
<feature type="transmembrane region" description="Helical" evidence="6">
    <location>
        <begin position="306"/>
        <end position="323"/>
    </location>
</feature>
<dbReference type="EMBL" id="FXTP01000002">
    <property type="protein sequence ID" value="SMO43764.1"/>
    <property type="molecule type" value="Genomic_DNA"/>
</dbReference>
<dbReference type="OrthoDB" id="9768783at2"/>
<evidence type="ECO:0000313" key="9">
    <source>
        <dbReference type="Proteomes" id="UP000317557"/>
    </source>
</evidence>
<gene>
    <name evidence="8" type="ORF">SAMN06265219_102112</name>
</gene>
<proteinExistence type="predicted"/>
<evidence type="ECO:0000313" key="8">
    <source>
        <dbReference type="EMBL" id="SMO43764.1"/>
    </source>
</evidence>
<evidence type="ECO:0000259" key="7">
    <source>
        <dbReference type="PROSITE" id="PS50850"/>
    </source>
</evidence>
<feature type="transmembrane region" description="Helical" evidence="6">
    <location>
        <begin position="105"/>
        <end position="127"/>
    </location>
</feature>
<dbReference type="GO" id="GO:0022857">
    <property type="term" value="F:transmembrane transporter activity"/>
    <property type="evidence" value="ECO:0007669"/>
    <property type="project" value="InterPro"/>
</dbReference>
<dbReference type="AlphaFoldDB" id="A0A521B9I6"/>
<evidence type="ECO:0000256" key="5">
    <source>
        <dbReference type="ARBA" id="ARBA00023136"/>
    </source>
</evidence>
<feature type="transmembrane region" description="Helical" evidence="6">
    <location>
        <begin position="329"/>
        <end position="346"/>
    </location>
</feature>
<keyword evidence="4 6" id="KW-1133">Transmembrane helix</keyword>
<evidence type="ECO:0000256" key="6">
    <source>
        <dbReference type="SAM" id="Phobius"/>
    </source>
</evidence>
<name>A0A521B9I6_9BACT</name>
<evidence type="ECO:0000256" key="3">
    <source>
        <dbReference type="ARBA" id="ARBA00022692"/>
    </source>
</evidence>
<dbReference type="PROSITE" id="PS50850">
    <property type="entry name" value="MFS"/>
    <property type="match status" value="1"/>
</dbReference>
<comment type="subcellular location">
    <subcellularLocation>
        <location evidence="1">Endomembrane system</location>
        <topology evidence="1">Multi-pass membrane protein</topology>
    </subcellularLocation>
</comment>
<feature type="domain" description="Major facilitator superfamily (MFS) profile" evidence="7">
    <location>
        <begin position="239"/>
        <end position="429"/>
    </location>
</feature>
<feature type="transmembrane region" description="Helical" evidence="6">
    <location>
        <begin position="186"/>
        <end position="204"/>
    </location>
</feature>